<proteinExistence type="predicted"/>
<keyword evidence="2" id="KW-1185">Reference proteome</keyword>
<dbReference type="PANTHER" id="PTHR45589">
    <property type="entry name" value="WD REPEAT DOMAIN 62, ISOFORM G"/>
    <property type="match status" value="1"/>
</dbReference>
<dbReference type="Gene3D" id="2.130.10.10">
    <property type="entry name" value="YVTN repeat-like/Quinoprotein amine dehydrogenase"/>
    <property type="match status" value="1"/>
</dbReference>
<evidence type="ECO:0000313" key="1">
    <source>
        <dbReference type="EMBL" id="KJH40492.1"/>
    </source>
</evidence>
<accession>A0A0D8X9P3</accession>
<dbReference type="OrthoDB" id="6154712at2759"/>
<protein>
    <submittedName>
        <fullName evidence="1">Uncharacterized protein</fullName>
    </submittedName>
</protein>
<dbReference type="InterPro" id="IPR015943">
    <property type="entry name" value="WD40/YVTN_repeat-like_dom_sf"/>
</dbReference>
<name>A0A0D8X9P3_DICVI</name>
<reference evidence="1 2" key="1">
    <citation type="submission" date="2013-11" db="EMBL/GenBank/DDBJ databases">
        <title>Draft genome of the bovine lungworm Dictyocaulus viviparus.</title>
        <authorList>
            <person name="Mitreva M."/>
        </authorList>
    </citation>
    <scope>NUCLEOTIDE SEQUENCE [LARGE SCALE GENOMIC DNA]</scope>
    <source>
        <strain evidence="1 2">HannoverDv2000</strain>
    </source>
</reference>
<evidence type="ECO:0000313" key="2">
    <source>
        <dbReference type="Proteomes" id="UP000053766"/>
    </source>
</evidence>
<gene>
    <name evidence="1" type="ORF">DICVIV_13549</name>
</gene>
<dbReference type="GO" id="GO:0072686">
    <property type="term" value="C:mitotic spindle"/>
    <property type="evidence" value="ECO:0007669"/>
    <property type="project" value="TreeGrafter"/>
</dbReference>
<dbReference type="AlphaFoldDB" id="A0A0D8X9P3"/>
<dbReference type="EMBL" id="KN717169">
    <property type="protein sequence ID" value="KJH40492.1"/>
    <property type="molecule type" value="Genomic_DNA"/>
</dbReference>
<reference evidence="2" key="2">
    <citation type="journal article" date="2016" name="Sci. Rep.">
        <title>Dictyocaulus viviparus genome, variome and transcriptome elucidate lungworm biology and support future intervention.</title>
        <authorList>
            <person name="McNulty S.N."/>
            <person name="Strube C."/>
            <person name="Rosa B.A."/>
            <person name="Martin J.C."/>
            <person name="Tyagi R."/>
            <person name="Choi Y.J."/>
            <person name="Wang Q."/>
            <person name="Hallsworth Pepin K."/>
            <person name="Zhang X."/>
            <person name="Ozersky P."/>
            <person name="Wilson R.K."/>
            <person name="Sternberg P.W."/>
            <person name="Gasser R.B."/>
            <person name="Mitreva M."/>
        </authorList>
    </citation>
    <scope>NUCLEOTIDE SEQUENCE [LARGE SCALE GENOMIC DNA]</scope>
    <source>
        <strain evidence="2">HannoverDv2000</strain>
    </source>
</reference>
<dbReference type="InterPro" id="IPR036322">
    <property type="entry name" value="WD40_repeat_dom_sf"/>
</dbReference>
<dbReference type="SUPFAM" id="SSF50978">
    <property type="entry name" value="WD40 repeat-like"/>
    <property type="match status" value="1"/>
</dbReference>
<dbReference type="PANTHER" id="PTHR45589:SF1">
    <property type="entry name" value="WD REPEAT DOMAIN 62, ISOFORM G"/>
    <property type="match status" value="1"/>
</dbReference>
<dbReference type="GO" id="GO:0007099">
    <property type="term" value="P:centriole replication"/>
    <property type="evidence" value="ECO:0007669"/>
    <property type="project" value="TreeGrafter"/>
</dbReference>
<sequence length="326" mass="36601">MGTNDVLIPLHSGDVLLASCQDRQLRSYSISGKLLTTVRGTGGEADLQQGSLEKFCLDPSETYAASVCSDRHVYVVEIRSGKCVAAITGIGESATDVEFSEDCRPESPDSFLESENEVISEDLPLQPNYVPNQHCLRIIRILVLHGLEVWSRLMIFSLKRRSSRCTMVMILKTKGAKWNDEHVDLGYAGDKVVSVRRCTHIHSLTGGSLVVLPAQVIRRSTSNLFDSSEIASEEITGLDKSKSDFVSKRQNLRTYSSSKSMMNLKDSSPEIERKVVYDGGERPSRKIRSRWGDPQPNWEARGRFFFCTVTYFHHSATIITWYEILI</sequence>
<dbReference type="Proteomes" id="UP000053766">
    <property type="component" value="Unassembled WGS sequence"/>
</dbReference>
<dbReference type="InterPro" id="IPR052779">
    <property type="entry name" value="WDR62"/>
</dbReference>
<organism evidence="1 2">
    <name type="scientific">Dictyocaulus viviparus</name>
    <name type="common">Bovine lungworm</name>
    <dbReference type="NCBI Taxonomy" id="29172"/>
    <lineage>
        <taxon>Eukaryota</taxon>
        <taxon>Metazoa</taxon>
        <taxon>Ecdysozoa</taxon>
        <taxon>Nematoda</taxon>
        <taxon>Chromadorea</taxon>
        <taxon>Rhabditida</taxon>
        <taxon>Rhabditina</taxon>
        <taxon>Rhabditomorpha</taxon>
        <taxon>Strongyloidea</taxon>
        <taxon>Metastrongylidae</taxon>
        <taxon>Dictyocaulus</taxon>
    </lineage>
</organism>